<sequence length="318" mass="36169">MFSLSHKAKQYLLVALKVLILGATFIYIYIKLAETNASVITILKSPFQNTTQDLTRQLILIFILVLGNWFFEISKWKIAISHLQHISYLRALKESLSALTVSLTTPNRIGDYGAKAYFYAADKRKKILLLNFLVSGSQMAVTCIFGTIGILFIVLNYDLKLQTTTLILLSIVALLFAFLVYLFKERELLIKGFSIANVWRYYGIIDTSIKIKVMVFSVIRYVLFSYLFYYLLCFFGAEISLHLTIFFIFAMYLLVSILPSVFIFDVVVRGGVAVWLFSIIGVDEVIVLATVLAMWVLNTIIPAVLGSYFVARYKHTIA</sequence>
<comment type="caution">
    <text evidence="2">The sequence shown here is derived from an EMBL/GenBank/DDBJ whole genome shotgun (WGS) entry which is preliminary data.</text>
</comment>
<accession>A0A5J4FWU6</accession>
<dbReference type="AlphaFoldDB" id="A0A5J4FWU6"/>
<gene>
    <name evidence="2" type="ORF">ULMS_00270</name>
</gene>
<organism evidence="2 3">
    <name type="scientific">Patiriisocius marinistellae</name>
    <dbReference type="NCBI Taxonomy" id="2494560"/>
    <lineage>
        <taxon>Bacteria</taxon>
        <taxon>Pseudomonadati</taxon>
        <taxon>Bacteroidota</taxon>
        <taxon>Flavobacteriia</taxon>
        <taxon>Flavobacteriales</taxon>
        <taxon>Flavobacteriaceae</taxon>
        <taxon>Patiriisocius</taxon>
    </lineage>
</organism>
<feature type="transmembrane region" description="Helical" evidence="1">
    <location>
        <begin position="12"/>
        <end position="30"/>
    </location>
</feature>
<keyword evidence="1" id="KW-0812">Transmembrane</keyword>
<feature type="transmembrane region" description="Helical" evidence="1">
    <location>
        <begin position="229"/>
        <end position="254"/>
    </location>
</feature>
<feature type="transmembrane region" description="Helical" evidence="1">
    <location>
        <begin position="54"/>
        <end position="71"/>
    </location>
</feature>
<reference evidence="2 3" key="1">
    <citation type="submission" date="2019-08" db="EMBL/GenBank/DDBJ databases">
        <title>Ulvibacter marinistellae sp. nov., isolated from a starfish, Patiria pectinifera.</title>
        <authorList>
            <person name="Kawano K."/>
            <person name="Ushijima N."/>
            <person name="Kihara M."/>
            <person name="Itoh H."/>
        </authorList>
    </citation>
    <scope>NUCLEOTIDE SEQUENCE [LARGE SCALE GENOMIC DNA]</scope>
    <source>
        <strain evidence="2 3">KK4</strain>
    </source>
</reference>
<feature type="transmembrane region" description="Helical" evidence="1">
    <location>
        <begin position="161"/>
        <end position="183"/>
    </location>
</feature>
<evidence type="ECO:0000313" key="3">
    <source>
        <dbReference type="Proteomes" id="UP000326994"/>
    </source>
</evidence>
<dbReference type="Proteomes" id="UP000326994">
    <property type="component" value="Unassembled WGS sequence"/>
</dbReference>
<keyword evidence="1" id="KW-0472">Membrane</keyword>
<protein>
    <submittedName>
        <fullName evidence="2">Uncharacterized protein</fullName>
    </submittedName>
</protein>
<feature type="transmembrane region" description="Helical" evidence="1">
    <location>
        <begin position="128"/>
        <end position="155"/>
    </location>
</feature>
<dbReference type="OrthoDB" id="1121314at2"/>
<feature type="transmembrane region" description="Helical" evidence="1">
    <location>
        <begin position="261"/>
        <end position="280"/>
    </location>
</feature>
<keyword evidence="1" id="KW-1133">Transmembrane helix</keyword>
<feature type="transmembrane region" description="Helical" evidence="1">
    <location>
        <begin position="286"/>
        <end position="311"/>
    </location>
</feature>
<dbReference type="EMBL" id="BKCF01000001">
    <property type="protein sequence ID" value="GEQ84519.1"/>
    <property type="molecule type" value="Genomic_DNA"/>
</dbReference>
<evidence type="ECO:0000313" key="2">
    <source>
        <dbReference type="EMBL" id="GEQ84519.1"/>
    </source>
</evidence>
<keyword evidence="3" id="KW-1185">Reference proteome</keyword>
<dbReference type="RefSeq" id="WP_151892482.1">
    <property type="nucleotide sequence ID" value="NZ_BKCF01000001.1"/>
</dbReference>
<evidence type="ECO:0000256" key="1">
    <source>
        <dbReference type="SAM" id="Phobius"/>
    </source>
</evidence>
<proteinExistence type="predicted"/>
<name>A0A5J4FWU6_9FLAO</name>